<feature type="transmembrane region" description="Helical" evidence="7">
    <location>
        <begin position="24"/>
        <end position="49"/>
    </location>
</feature>
<dbReference type="GO" id="GO:0016020">
    <property type="term" value="C:membrane"/>
    <property type="evidence" value="ECO:0007669"/>
    <property type="project" value="InterPro"/>
</dbReference>
<reference evidence="9" key="1">
    <citation type="journal article" date="2020" name="Fungal Divers.">
        <title>Resolving the Mortierellaceae phylogeny through synthesis of multi-gene phylogenetics and phylogenomics.</title>
        <authorList>
            <person name="Vandepol N."/>
            <person name="Liber J."/>
            <person name="Desiro A."/>
            <person name="Na H."/>
            <person name="Kennedy M."/>
            <person name="Barry K."/>
            <person name="Grigoriev I.V."/>
            <person name="Miller A.N."/>
            <person name="O'Donnell K."/>
            <person name="Stajich J.E."/>
            <person name="Bonito G."/>
        </authorList>
    </citation>
    <scope>NUCLEOTIDE SEQUENCE</scope>
    <source>
        <strain evidence="9">KOD1015</strain>
    </source>
</reference>
<dbReference type="AlphaFoldDB" id="A0A9P6FGB5"/>
<proteinExistence type="predicted"/>
<name>A0A9P6FGB5_9FUNG</name>
<evidence type="ECO:0000313" key="10">
    <source>
        <dbReference type="Proteomes" id="UP000780801"/>
    </source>
</evidence>
<accession>A0A9P6FGB5</accession>
<feature type="transmembrane region" description="Helical" evidence="7">
    <location>
        <begin position="97"/>
        <end position="115"/>
    </location>
</feature>
<dbReference type="InterPro" id="IPR050173">
    <property type="entry name" value="ABC_transporter_C-like"/>
</dbReference>
<keyword evidence="1" id="KW-0813">Transport</keyword>
<protein>
    <submittedName>
        <fullName evidence="9">Multidrug resistance-associated protein 1</fullName>
    </submittedName>
</protein>
<evidence type="ECO:0000313" key="9">
    <source>
        <dbReference type="EMBL" id="KAF9550195.1"/>
    </source>
</evidence>
<evidence type="ECO:0000256" key="2">
    <source>
        <dbReference type="ARBA" id="ARBA00022692"/>
    </source>
</evidence>
<dbReference type="EMBL" id="JAABOA010007096">
    <property type="protein sequence ID" value="KAF9550195.1"/>
    <property type="molecule type" value="Genomic_DNA"/>
</dbReference>
<comment type="caution">
    <text evidence="9">The sequence shown here is derived from an EMBL/GenBank/DDBJ whole genome shotgun (WGS) entry which is preliminary data.</text>
</comment>
<evidence type="ECO:0000256" key="7">
    <source>
        <dbReference type="SAM" id="Phobius"/>
    </source>
</evidence>
<organism evidence="9 10">
    <name type="scientific">Lunasporangiospora selenospora</name>
    <dbReference type="NCBI Taxonomy" id="979761"/>
    <lineage>
        <taxon>Eukaryota</taxon>
        <taxon>Fungi</taxon>
        <taxon>Fungi incertae sedis</taxon>
        <taxon>Mucoromycota</taxon>
        <taxon>Mortierellomycotina</taxon>
        <taxon>Mortierellomycetes</taxon>
        <taxon>Mortierellales</taxon>
        <taxon>Mortierellaceae</taxon>
        <taxon>Lunasporangiospora</taxon>
    </lineage>
</organism>
<dbReference type="Proteomes" id="UP000780801">
    <property type="component" value="Unassembled WGS sequence"/>
</dbReference>
<keyword evidence="3" id="KW-0547">Nucleotide-binding</keyword>
<keyword evidence="10" id="KW-1185">Reference proteome</keyword>
<evidence type="ECO:0000256" key="1">
    <source>
        <dbReference type="ARBA" id="ARBA00022448"/>
    </source>
</evidence>
<keyword evidence="5 7" id="KW-1133">Transmembrane helix</keyword>
<feature type="domain" description="ABC transmembrane type-1" evidence="8">
    <location>
        <begin position="1"/>
        <end position="116"/>
    </location>
</feature>
<evidence type="ECO:0000256" key="4">
    <source>
        <dbReference type="ARBA" id="ARBA00022840"/>
    </source>
</evidence>
<dbReference type="Pfam" id="PF00664">
    <property type="entry name" value="ABC_membrane"/>
    <property type="match status" value="1"/>
</dbReference>
<dbReference type="GO" id="GO:0140359">
    <property type="term" value="F:ABC-type transporter activity"/>
    <property type="evidence" value="ECO:0007669"/>
    <property type="project" value="InterPro"/>
</dbReference>
<keyword evidence="4" id="KW-0067">ATP-binding</keyword>
<evidence type="ECO:0000256" key="3">
    <source>
        <dbReference type="ARBA" id="ARBA00022741"/>
    </source>
</evidence>
<dbReference type="GO" id="GO:0005524">
    <property type="term" value="F:ATP binding"/>
    <property type="evidence" value="ECO:0007669"/>
    <property type="project" value="UniProtKB-KW"/>
</dbReference>
<feature type="non-terminal residue" evidence="9">
    <location>
        <position position="1"/>
    </location>
</feature>
<dbReference type="InterPro" id="IPR036640">
    <property type="entry name" value="ABC1_TM_sf"/>
</dbReference>
<dbReference type="SUPFAM" id="SSF90123">
    <property type="entry name" value="ABC transporter transmembrane region"/>
    <property type="match status" value="1"/>
</dbReference>
<evidence type="ECO:0000256" key="5">
    <source>
        <dbReference type="ARBA" id="ARBA00022989"/>
    </source>
</evidence>
<evidence type="ECO:0000256" key="6">
    <source>
        <dbReference type="ARBA" id="ARBA00023136"/>
    </source>
</evidence>
<dbReference type="InterPro" id="IPR011527">
    <property type="entry name" value="ABC1_TM_dom"/>
</dbReference>
<keyword evidence="6 7" id="KW-0472">Membrane</keyword>
<dbReference type="Gene3D" id="1.20.1560.10">
    <property type="entry name" value="ABC transporter type 1, transmembrane domain"/>
    <property type="match status" value="1"/>
</dbReference>
<dbReference type="OrthoDB" id="6508552at2759"/>
<dbReference type="PROSITE" id="PS50929">
    <property type="entry name" value="ABC_TM1F"/>
    <property type="match status" value="1"/>
</dbReference>
<dbReference type="PANTHER" id="PTHR24223">
    <property type="entry name" value="ATP-BINDING CASSETTE SUB-FAMILY C"/>
    <property type="match status" value="1"/>
</dbReference>
<evidence type="ECO:0000259" key="8">
    <source>
        <dbReference type="PROSITE" id="PS50929"/>
    </source>
</evidence>
<sequence length="116" mass="13032">MNFWLEGWSSASGSERINSISKFLGVYGVLVVLYIFLNIGVNLIIFIGAGYRAAKKMHNDLLGRILRLPMSVGRIVNRFSSDMDNMDESISMYLSDFYFFLNLVIVTLLAIAISVP</sequence>
<keyword evidence="2 7" id="KW-0812">Transmembrane</keyword>
<gene>
    <name evidence="9" type="primary">ABCC1_4</name>
    <name evidence="9" type="ORF">BGW38_009556</name>
</gene>